<name>E6QP72_9ZZZZ</name>
<dbReference type="AlphaFoldDB" id="E6QP72"/>
<organism evidence="1">
    <name type="scientific">mine drainage metagenome</name>
    <dbReference type="NCBI Taxonomy" id="410659"/>
    <lineage>
        <taxon>unclassified sequences</taxon>
        <taxon>metagenomes</taxon>
        <taxon>ecological metagenomes</taxon>
    </lineage>
</organism>
<reference evidence="1" key="1">
    <citation type="submission" date="2009-10" db="EMBL/GenBank/DDBJ databases">
        <title>Diversity of trophic interactions inside an arsenic-rich microbial ecosystem.</title>
        <authorList>
            <person name="Bertin P.N."/>
            <person name="Heinrich-Salmeron A."/>
            <person name="Pelletier E."/>
            <person name="Goulhen-Chollet F."/>
            <person name="Arsene-Ploetze F."/>
            <person name="Gallien S."/>
            <person name="Calteau A."/>
            <person name="Vallenet D."/>
            <person name="Casiot C."/>
            <person name="Chane-Woon-Ming B."/>
            <person name="Giloteaux L."/>
            <person name="Barakat M."/>
            <person name="Bonnefoy V."/>
            <person name="Bruneel O."/>
            <person name="Chandler M."/>
            <person name="Cleiss J."/>
            <person name="Duran R."/>
            <person name="Elbaz-Poulichet F."/>
            <person name="Fonknechten N."/>
            <person name="Lauga B."/>
            <person name="Mornico D."/>
            <person name="Ortet P."/>
            <person name="Schaeffer C."/>
            <person name="Siguier P."/>
            <person name="Alexander Thil Smith A."/>
            <person name="Van Dorsselaer A."/>
            <person name="Weissenbach J."/>
            <person name="Medigue C."/>
            <person name="Le Paslier D."/>
        </authorList>
    </citation>
    <scope>NUCLEOTIDE SEQUENCE</scope>
</reference>
<sequence>MLMSTTEDADGISRADDHRRMFGYFDAQGQWVPGILEAIRNLQNESKEILRKMAEKDAVIQKRIVEIQEANRKTDRWFVRGLVALVLVRFLGWEHLADLVHFFGLHAH</sequence>
<comment type="caution">
    <text evidence="1">The sequence shown here is derived from an EMBL/GenBank/DDBJ whole genome shotgun (WGS) entry which is preliminary data.</text>
</comment>
<evidence type="ECO:0000313" key="1">
    <source>
        <dbReference type="EMBL" id="CBI09043.1"/>
    </source>
</evidence>
<dbReference type="EMBL" id="CABQ01000311">
    <property type="protein sequence ID" value="CBI09043.1"/>
    <property type="molecule type" value="Genomic_DNA"/>
</dbReference>
<protein>
    <submittedName>
        <fullName evidence="1">Uncharacterized protein</fullName>
    </submittedName>
</protein>
<proteinExistence type="predicted"/>
<gene>
    <name evidence="1" type="ORF">CARN6_2588</name>
</gene>
<accession>E6QP72</accession>